<comment type="caution">
    <text evidence="3">The sequence shown here is derived from an EMBL/GenBank/DDBJ whole genome shotgun (WGS) entry which is preliminary data.</text>
</comment>
<dbReference type="PRINTS" id="PR00081">
    <property type="entry name" value="GDHRDH"/>
</dbReference>
<evidence type="ECO:0000256" key="2">
    <source>
        <dbReference type="ARBA" id="ARBA00023002"/>
    </source>
</evidence>
<dbReference type="InterPro" id="IPR051019">
    <property type="entry name" value="VLCFA-Steroid_DH"/>
</dbReference>
<keyword evidence="4" id="KW-1185">Reference proteome</keyword>
<dbReference type="GO" id="GO:0005783">
    <property type="term" value="C:endoplasmic reticulum"/>
    <property type="evidence" value="ECO:0007669"/>
    <property type="project" value="TreeGrafter"/>
</dbReference>
<sequence>MTRIVLPKMIQRKKGLIINMSSEAGNHAFPRLTIYSATKAFLDFFSRGLNIEYKSKGITVQSVMPLTVSTNMNQNMKQNLLVMGVDDYAWEALNTVGYSDRTSGCLSHGIQSYLLDLILSDSLMGSRFMAKFAKRAMDALEKTRKPKQK</sequence>
<keyword evidence="1" id="KW-0752">Steroid biosynthesis</keyword>
<keyword evidence="2" id="KW-0560">Oxidoreductase</keyword>
<dbReference type="InterPro" id="IPR036291">
    <property type="entry name" value="NAD(P)-bd_dom_sf"/>
</dbReference>
<keyword evidence="1" id="KW-0444">Lipid biosynthesis</keyword>
<dbReference type="AlphaFoldDB" id="A0A8J6EHX1"/>
<dbReference type="OrthoDB" id="5545019at2759"/>
<gene>
    <name evidence="3" type="ORF">GDO78_020344</name>
</gene>
<dbReference type="PANTHER" id="PTHR43899:SF10">
    <property type="entry name" value="20BETA-HYDROXYSTEROID DEHYDROGENASE TYPE 2"/>
    <property type="match status" value="1"/>
</dbReference>
<dbReference type="SUPFAM" id="SSF51735">
    <property type="entry name" value="NAD(P)-binding Rossmann-fold domains"/>
    <property type="match status" value="1"/>
</dbReference>
<dbReference type="InterPro" id="IPR002347">
    <property type="entry name" value="SDR_fam"/>
</dbReference>
<organism evidence="3 4">
    <name type="scientific">Eleutherodactylus coqui</name>
    <name type="common">Puerto Rican coqui</name>
    <dbReference type="NCBI Taxonomy" id="57060"/>
    <lineage>
        <taxon>Eukaryota</taxon>
        <taxon>Metazoa</taxon>
        <taxon>Chordata</taxon>
        <taxon>Craniata</taxon>
        <taxon>Vertebrata</taxon>
        <taxon>Euteleostomi</taxon>
        <taxon>Amphibia</taxon>
        <taxon>Batrachia</taxon>
        <taxon>Anura</taxon>
        <taxon>Neobatrachia</taxon>
        <taxon>Hyloidea</taxon>
        <taxon>Eleutherodactylidae</taxon>
        <taxon>Eleutherodactylinae</taxon>
        <taxon>Eleutherodactylus</taxon>
        <taxon>Eleutherodactylus</taxon>
    </lineage>
</organism>
<proteinExistence type="predicted"/>
<dbReference type="Proteomes" id="UP000770717">
    <property type="component" value="Unassembled WGS sequence"/>
</dbReference>
<dbReference type="Pfam" id="PF00106">
    <property type="entry name" value="adh_short"/>
    <property type="match status" value="1"/>
</dbReference>
<reference evidence="3" key="1">
    <citation type="thesis" date="2020" institute="ProQuest LLC" country="789 East Eisenhower Parkway, Ann Arbor, MI, USA">
        <title>Comparative Genomics and Chromosome Evolution.</title>
        <authorList>
            <person name="Mudd A.B."/>
        </authorList>
    </citation>
    <scope>NUCLEOTIDE SEQUENCE</scope>
    <source>
        <strain evidence="3">HN-11 Male</strain>
        <tissue evidence="3">Kidney and liver</tissue>
    </source>
</reference>
<evidence type="ECO:0000313" key="4">
    <source>
        <dbReference type="Proteomes" id="UP000770717"/>
    </source>
</evidence>
<dbReference type="Gene3D" id="3.40.50.720">
    <property type="entry name" value="NAD(P)-binding Rossmann-like Domain"/>
    <property type="match status" value="1"/>
</dbReference>
<evidence type="ECO:0000313" key="3">
    <source>
        <dbReference type="EMBL" id="KAG9469509.1"/>
    </source>
</evidence>
<accession>A0A8J6EHX1</accession>
<dbReference type="GO" id="GO:0006694">
    <property type="term" value="P:steroid biosynthetic process"/>
    <property type="evidence" value="ECO:0007669"/>
    <property type="project" value="UniProtKB-KW"/>
</dbReference>
<protein>
    <submittedName>
        <fullName evidence="3">Uncharacterized protein</fullName>
    </submittedName>
</protein>
<evidence type="ECO:0000256" key="1">
    <source>
        <dbReference type="ARBA" id="ARBA00022955"/>
    </source>
</evidence>
<name>A0A8J6EHX1_ELECQ</name>
<dbReference type="GO" id="GO:0016491">
    <property type="term" value="F:oxidoreductase activity"/>
    <property type="evidence" value="ECO:0007669"/>
    <property type="project" value="UniProtKB-KW"/>
</dbReference>
<dbReference type="EMBL" id="WNTK01000503">
    <property type="protein sequence ID" value="KAG9469509.1"/>
    <property type="molecule type" value="Genomic_DNA"/>
</dbReference>
<keyword evidence="1" id="KW-0443">Lipid metabolism</keyword>
<dbReference type="PANTHER" id="PTHR43899">
    <property type="entry name" value="RH59310P"/>
    <property type="match status" value="1"/>
</dbReference>